<feature type="compositionally biased region" description="Acidic residues" evidence="12">
    <location>
        <begin position="12"/>
        <end position="24"/>
    </location>
</feature>
<keyword evidence="5 13" id="KW-0812">Transmembrane</keyword>
<accession>A0A2A3EHP3</accession>
<evidence type="ECO:0000256" key="11">
    <source>
        <dbReference type="ARBA" id="ARBA00023303"/>
    </source>
</evidence>
<dbReference type="FunFam" id="1.20.120.350:FF:000006">
    <property type="entry name" value="Voltage-dependent L-type calcium channel subunit alpha"/>
    <property type="match status" value="1"/>
</dbReference>
<organism evidence="15 16">
    <name type="scientific">Apis cerana cerana</name>
    <name type="common">Oriental honeybee</name>
    <dbReference type="NCBI Taxonomy" id="94128"/>
    <lineage>
        <taxon>Eukaryota</taxon>
        <taxon>Metazoa</taxon>
        <taxon>Ecdysozoa</taxon>
        <taxon>Arthropoda</taxon>
        <taxon>Hexapoda</taxon>
        <taxon>Insecta</taxon>
        <taxon>Pterygota</taxon>
        <taxon>Neoptera</taxon>
        <taxon>Endopterygota</taxon>
        <taxon>Hymenoptera</taxon>
        <taxon>Apocrita</taxon>
        <taxon>Aculeata</taxon>
        <taxon>Apoidea</taxon>
        <taxon>Anthophila</taxon>
        <taxon>Apidae</taxon>
        <taxon>Apis</taxon>
    </lineage>
</organism>
<reference evidence="15 16" key="1">
    <citation type="submission" date="2014-07" db="EMBL/GenBank/DDBJ databases">
        <title>Genomic and transcriptomic analysis on Apis cerana provide comprehensive insights into honey bee biology.</title>
        <authorList>
            <person name="Diao Q."/>
            <person name="Sun L."/>
            <person name="Zheng H."/>
            <person name="Zheng H."/>
            <person name="Xu S."/>
            <person name="Wang S."/>
            <person name="Zeng Z."/>
            <person name="Hu F."/>
            <person name="Su S."/>
            <person name="Wu J."/>
        </authorList>
    </citation>
    <scope>NUCLEOTIDE SEQUENCE [LARGE SCALE GENOMIC DNA]</scope>
    <source>
        <tissue evidence="15">Pupae without intestine</tissue>
    </source>
</reference>
<feature type="transmembrane region" description="Helical" evidence="13">
    <location>
        <begin position="120"/>
        <end position="141"/>
    </location>
</feature>
<feature type="region of interest" description="Disordered" evidence="12">
    <location>
        <begin position="1"/>
        <end position="38"/>
    </location>
</feature>
<protein>
    <submittedName>
        <fullName evidence="15">Voltage-dependent calcium channel type D subunit alpha-1</fullName>
    </submittedName>
</protein>
<keyword evidence="3" id="KW-0109">Calcium transport</keyword>
<dbReference type="InterPro" id="IPR027359">
    <property type="entry name" value="Volt_channel_dom_sf"/>
</dbReference>
<sequence length="227" mass="25654">MNTHAKVRLNIESDEEVEEEEEVEHNEMHDDGTEQGVSARPRRMSEFNMATKKQPIPAGSAFFIFSQTNRIRIFCHWLCNHSYFGNVILVCIMISSAMLAAEDPLRASSSRNLVLQKFDYFFTTVFTIEICLKMISYGFIIHEGAFCRSAFNLLDLLVVCSSLISMSFSSGAFSVVKVLRVLRVLRPLRAINRAKGLKADAGRVDHRMTRGHPDPLLPVALVWTPLS</sequence>
<dbReference type="EMBL" id="KZ288239">
    <property type="protein sequence ID" value="PBC31323.1"/>
    <property type="molecule type" value="Genomic_DNA"/>
</dbReference>
<name>A0A2A3EHP3_APICC</name>
<feature type="transmembrane region" description="Helical" evidence="13">
    <location>
        <begin position="83"/>
        <end position="100"/>
    </location>
</feature>
<feature type="transmembrane region" description="Helical" evidence="13">
    <location>
        <begin position="153"/>
        <end position="179"/>
    </location>
</feature>
<evidence type="ECO:0000256" key="1">
    <source>
        <dbReference type="ARBA" id="ARBA00004141"/>
    </source>
</evidence>
<dbReference type="InterPro" id="IPR005821">
    <property type="entry name" value="Ion_trans_dom"/>
</dbReference>
<dbReference type="AlphaFoldDB" id="A0A2A3EHP3"/>
<keyword evidence="6" id="KW-0106">Calcium</keyword>
<dbReference type="InterPro" id="IPR050599">
    <property type="entry name" value="VDCC_alpha-1_subunit"/>
</dbReference>
<keyword evidence="11" id="KW-0407">Ion channel</keyword>
<proteinExistence type="predicted"/>
<evidence type="ECO:0000256" key="12">
    <source>
        <dbReference type="SAM" id="MobiDB-lite"/>
    </source>
</evidence>
<dbReference type="PANTHER" id="PTHR45628:SF1">
    <property type="entry name" value="VOLTAGE-DEPENDENT CALCIUM CHANNEL TYPE D SUBUNIT ALPHA-1"/>
    <property type="match status" value="1"/>
</dbReference>
<evidence type="ECO:0000256" key="5">
    <source>
        <dbReference type="ARBA" id="ARBA00022692"/>
    </source>
</evidence>
<evidence type="ECO:0000256" key="8">
    <source>
        <dbReference type="ARBA" id="ARBA00022989"/>
    </source>
</evidence>
<evidence type="ECO:0000256" key="9">
    <source>
        <dbReference type="ARBA" id="ARBA00023065"/>
    </source>
</evidence>
<gene>
    <name evidence="15" type="ORF">APICC_05945</name>
</gene>
<dbReference type="Gene3D" id="1.20.120.350">
    <property type="entry name" value="Voltage-gated potassium channels. Chain C"/>
    <property type="match status" value="1"/>
</dbReference>
<evidence type="ECO:0000259" key="14">
    <source>
        <dbReference type="Pfam" id="PF00520"/>
    </source>
</evidence>
<feature type="domain" description="Ion transport" evidence="14">
    <location>
        <begin position="81"/>
        <end position="198"/>
    </location>
</feature>
<comment type="subcellular location">
    <subcellularLocation>
        <location evidence="1">Membrane</location>
        <topology evidence="1">Multi-pass membrane protein</topology>
    </subcellularLocation>
</comment>
<evidence type="ECO:0000313" key="15">
    <source>
        <dbReference type="EMBL" id="PBC31323.1"/>
    </source>
</evidence>
<evidence type="ECO:0000256" key="6">
    <source>
        <dbReference type="ARBA" id="ARBA00022837"/>
    </source>
</evidence>
<keyword evidence="7" id="KW-0851">Voltage-gated channel</keyword>
<keyword evidence="9" id="KW-0406">Ion transport</keyword>
<dbReference type="OrthoDB" id="431720at2759"/>
<evidence type="ECO:0000313" key="16">
    <source>
        <dbReference type="Proteomes" id="UP000242457"/>
    </source>
</evidence>
<evidence type="ECO:0000256" key="3">
    <source>
        <dbReference type="ARBA" id="ARBA00022568"/>
    </source>
</evidence>
<keyword evidence="16" id="KW-1185">Reference proteome</keyword>
<dbReference type="PANTHER" id="PTHR45628">
    <property type="entry name" value="VOLTAGE-DEPENDENT CALCIUM CHANNEL TYPE A SUBUNIT ALPHA-1"/>
    <property type="match status" value="1"/>
</dbReference>
<dbReference type="GO" id="GO:0005891">
    <property type="term" value="C:voltage-gated calcium channel complex"/>
    <property type="evidence" value="ECO:0007669"/>
    <property type="project" value="TreeGrafter"/>
</dbReference>
<keyword evidence="8 13" id="KW-1133">Transmembrane helix</keyword>
<keyword evidence="4" id="KW-0107">Calcium channel</keyword>
<dbReference type="Proteomes" id="UP000242457">
    <property type="component" value="Unassembled WGS sequence"/>
</dbReference>
<keyword evidence="2" id="KW-0813">Transport</keyword>
<dbReference type="GO" id="GO:0008331">
    <property type="term" value="F:high voltage-gated calcium channel activity"/>
    <property type="evidence" value="ECO:0007669"/>
    <property type="project" value="TreeGrafter"/>
</dbReference>
<evidence type="ECO:0000256" key="2">
    <source>
        <dbReference type="ARBA" id="ARBA00022448"/>
    </source>
</evidence>
<evidence type="ECO:0000256" key="4">
    <source>
        <dbReference type="ARBA" id="ARBA00022673"/>
    </source>
</evidence>
<dbReference type="Pfam" id="PF00520">
    <property type="entry name" value="Ion_trans"/>
    <property type="match status" value="1"/>
</dbReference>
<dbReference type="SUPFAM" id="SSF81324">
    <property type="entry name" value="Voltage-gated potassium channels"/>
    <property type="match status" value="1"/>
</dbReference>
<dbReference type="STRING" id="94128.A0A2A3EHP3"/>
<evidence type="ECO:0000256" key="7">
    <source>
        <dbReference type="ARBA" id="ARBA00022882"/>
    </source>
</evidence>
<evidence type="ECO:0000256" key="10">
    <source>
        <dbReference type="ARBA" id="ARBA00023136"/>
    </source>
</evidence>
<evidence type="ECO:0000256" key="13">
    <source>
        <dbReference type="SAM" id="Phobius"/>
    </source>
</evidence>
<dbReference type="GO" id="GO:0098703">
    <property type="term" value="P:calcium ion import across plasma membrane"/>
    <property type="evidence" value="ECO:0007669"/>
    <property type="project" value="TreeGrafter"/>
</dbReference>
<keyword evidence="10 13" id="KW-0472">Membrane</keyword>